<dbReference type="KEGG" id="cput:CONPUDRAFT_78098"/>
<sequence>MAGWQMIVRERRRGKSMTDARYSSALFPSTMSCSSFGKVASRENGNETSFARTRSDMLGLDPKFKWRQRIRESNDECQNELQVRASEARVACLTAHSLSIRRSMAPSISADYDLFALRAEVDSLRATLSSLVDRVVSRQTEEQYLRIELNHLRSLASPRTLPLRIPDLSRPDGLREYKNLQTYIHAAVQRAETLEHDLSPCLGMYGTMGPGRGRVESTGINACFEGARMAIQKTLEPINTCGRDETGPYKDGVGLSSENVCVQARTKEDQENVPVVCITTVGTPLTPMPLSYSEGSIGIVGAIAKHTACISDPSYLAVPTSFSYQPTMTEPANIFSAHPRTNSSERNTRSRSCRSSSCSTLNEHKSSPNATNRTKDLPPTPESVYNRGEISLMPPPQKTIRSRTNISSVYHNYHRSSGAKTSTFGNCAGFYA</sequence>
<dbReference type="RefSeq" id="XP_007775467.1">
    <property type="nucleotide sequence ID" value="XM_007777277.1"/>
</dbReference>
<protein>
    <submittedName>
        <fullName evidence="2">Uncharacterized protein</fullName>
    </submittedName>
</protein>
<dbReference type="GeneID" id="19209706"/>
<name>R7SEZ9_CONPW</name>
<keyword evidence="3" id="KW-1185">Reference proteome</keyword>
<reference evidence="3" key="1">
    <citation type="journal article" date="2012" name="Science">
        <title>The Paleozoic origin of enzymatic lignin decomposition reconstructed from 31 fungal genomes.</title>
        <authorList>
            <person name="Floudas D."/>
            <person name="Binder M."/>
            <person name="Riley R."/>
            <person name="Barry K."/>
            <person name="Blanchette R.A."/>
            <person name="Henrissat B."/>
            <person name="Martinez A.T."/>
            <person name="Otillar R."/>
            <person name="Spatafora J.W."/>
            <person name="Yadav J.S."/>
            <person name="Aerts A."/>
            <person name="Benoit I."/>
            <person name="Boyd A."/>
            <person name="Carlson A."/>
            <person name="Copeland A."/>
            <person name="Coutinho P.M."/>
            <person name="de Vries R.P."/>
            <person name="Ferreira P."/>
            <person name="Findley K."/>
            <person name="Foster B."/>
            <person name="Gaskell J."/>
            <person name="Glotzer D."/>
            <person name="Gorecki P."/>
            <person name="Heitman J."/>
            <person name="Hesse C."/>
            <person name="Hori C."/>
            <person name="Igarashi K."/>
            <person name="Jurgens J.A."/>
            <person name="Kallen N."/>
            <person name="Kersten P."/>
            <person name="Kohler A."/>
            <person name="Kuees U."/>
            <person name="Kumar T.K.A."/>
            <person name="Kuo A."/>
            <person name="LaButti K."/>
            <person name="Larrondo L.F."/>
            <person name="Lindquist E."/>
            <person name="Ling A."/>
            <person name="Lombard V."/>
            <person name="Lucas S."/>
            <person name="Lundell T."/>
            <person name="Martin R."/>
            <person name="McLaughlin D.J."/>
            <person name="Morgenstern I."/>
            <person name="Morin E."/>
            <person name="Murat C."/>
            <person name="Nagy L.G."/>
            <person name="Nolan M."/>
            <person name="Ohm R.A."/>
            <person name="Patyshakuliyeva A."/>
            <person name="Rokas A."/>
            <person name="Ruiz-Duenas F.J."/>
            <person name="Sabat G."/>
            <person name="Salamov A."/>
            <person name="Samejima M."/>
            <person name="Schmutz J."/>
            <person name="Slot J.C."/>
            <person name="St John F."/>
            <person name="Stenlid J."/>
            <person name="Sun H."/>
            <person name="Sun S."/>
            <person name="Syed K."/>
            <person name="Tsang A."/>
            <person name="Wiebenga A."/>
            <person name="Young D."/>
            <person name="Pisabarro A."/>
            <person name="Eastwood D.C."/>
            <person name="Martin F."/>
            <person name="Cullen D."/>
            <person name="Grigoriev I.V."/>
            <person name="Hibbett D.S."/>
        </authorList>
    </citation>
    <scope>NUCLEOTIDE SEQUENCE [LARGE SCALE GENOMIC DNA]</scope>
    <source>
        <strain evidence="3">RWD-64-598 SS2</strain>
    </source>
</reference>
<feature type="region of interest" description="Disordered" evidence="1">
    <location>
        <begin position="334"/>
        <end position="399"/>
    </location>
</feature>
<evidence type="ECO:0000313" key="3">
    <source>
        <dbReference type="Proteomes" id="UP000053558"/>
    </source>
</evidence>
<accession>R7SEZ9</accession>
<dbReference type="AlphaFoldDB" id="R7SEZ9"/>
<evidence type="ECO:0000256" key="1">
    <source>
        <dbReference type="SAM" id="MobiDB-lite"/>
    </source>
</evidence>
<evidence type="ECO:0000313" key="2">
    <source>
        <dbReference type="EMBL" id="EIW74455.1"/>
    </source>
</evidence>
<gene>
    <name evidence="2" type="ORF">CONPUDRAFT_78098</name>
</gene>
<proteinExistence type="predicted"/>
<dbReference type="EMBL" id="JH711592">
    <property type="protein sequence ID" value="EIW74455.1"/>
    <property type="molecule type" value="Genomic_DNA"/>
</dbReference>
<organism evidence="2 3">
    <name type="scientific">Coniophora puteana (strain RWD-64-598)</name>
    <name type="common">Brown rot fungus</name>
    <dbReference type="NCBI Taxonomy" id="741705"/>
    <lineage>
        <taxon>Eukaryota</taxon>
        <taxon>Fungi</taxon>
        <taxon>Dikarya</taxon>
        <taxon>Basidiomycota</taxon>
        <taxon>Agaricomycotina</taxon>
        <taxon>Agaricomycetes</taxon>
        <taxon>Agaricomycetidae</taxon>
        <taxon>Boletales</taxon>
        <taxon>Coniophorineae</taxon>
        <taxon>Coniophoraceae</taxon>
        <taxon>Coniophora</taxon>
    </lineage>
</organism>
<dbReference type="Proteomes" id="UP000053558">
    <property type="component" value="Unassembled WGS sequence"/>
</dbReference>